<protein>
    <submittedName>
        <fullName evidence="2">Lysophosphatidic acid phosphatase type 6</fullName>
        <ecNumber evidence="2">3.1.3.2</ecNumber>
    </submittedName>
</protein>
<gene>
    <name evidence="2" type="primary">ACP6</name>
    <name evidence="2" type="ORF">OS493_003693</name>
</gene>
<organism evidence="2 3">
    <name type="scientific">Desmophyllum pertusum</name>
    <dbReference type="NCBI Taxonomy" id="174260"/>
    <lineage>
        <taxon>Eukaryota</taxon>
        <taxon>Metazoa</taxon>
        <taxon>Cnidaria</taxon>
        <taxon>Anthozoa</taxon>
        <taxon>Hexacorallia</taxon>
        <taxon>Scleractinia</taxon>
        <taxon>Caryophylliina</taxon>
        <taxon>Caryophylliidae</taxon>
        <taxon>Desmophyllum</taxon>
    </lineage>
</organism>
<comment type="similarity">
    <text evidence="1">Belongs to the histidine acid phosphatase family.</text>
</comment>
<dbReference type="Proteomes" id="UP001163046">
    <property type="component" value="Unassembled WGS sequence"/>
</dbReference>
<dbReference type="InterPro" id="IPR000560">
    <property type="entry name" value="His_Pase_clade-2"/>
</dbReference>
<dbReference type="SUPFAM" id="SSF53254">
    <property type="entry name" value="Phosphoglycerate mutase-like"/>
    <property type="match status" value="1"/>
</dbReference>
<dbReference type="EMBL" id="MU825397">
    <property type="protein sequence ID" value="KAJ7394020.1"/>
    <property type="molecule type" value="Genomic_DNA"/>
</dbReference>
<dbReference type="EC" id="3.1.3.2" evidence="2"/>
<comment type="caution">
    <text evidence="2">The sequence shown here is derived from an EMBL/GenBank/DDBJ whole genome shotgun (WGS) entry which is preliminary data.</text>
</comment>
<dbReference type="AlphaFoldDB" id="A0A9X0DBN3"/>
<dbReference type="Gene3D" id="3.40.50.1240">
    <property type="entry name" value="Phosphoglycerate mutase-like"/>
    <property type="match status" value="1"/>
</dbReference>
<dbReference type="OrthoDB" id="10257284at2759"/>
<dbReference type="PANTHER" id="PTHR11567">
    <property type="entry name" value="ACID PHOSPHATASE-RELATED"/>
    <property type="match status" value="1"/>
</dbReference>
<evidence type="ECO:0000256" key="1">
    <source>
        <dbReference type="ARBA" id="ARBA00005375"/>
    </source>
</evidence>
<accession>A0A9X0DBN3</accession>
<proteinExistence type="inferred from homology"/>
<dbReference type="CDD" id="cd07061">
    <property type="entry name" value="HP_HAP_like"/>
    <property type="match status" value="1"/>
</dbReference>
<evidence type="ECO:0000313" key="2">
    <source>
        <dbReference type="EMBL" id="KAJ7394020.1"/>
    </source>
</evidence>
<keyword evidence="2" id="KW-0378">Hydrolase</keyword>
<evidence type="ECO:0000313" key="3">
    <source>
        <dbReference type="Proteomes" id="UP001163046"/>
    </source>
</evidence>
<keyword evidence="3" id="KW-1185">Reference proteome</keyword>
<dbReference type="GO" id="GO:0003993">
    <property type="term" value="F:acid phosphatase activity"/>
    <property type="evidence" value="ECO:0007669"/>
    <property type="project" value="UniProtKB-EC"/>
</dbReference>
<dbReference type="PANTHER" id="PTHR11567:SF202">
    <property type="entry name" value="LYSOPHOSPHATIDIC ACID PHOSPHATASE TYPE 6"/>
    <property type="match status" value="1"/>
</dbReference>
<sequence length="390" mass="44077">MAAVGRIFRLSTFTVAAGGALRLSKDISDNARRSPQNPNLELVMVQIAFRHGARTPIFTAPCKELESVTWPADLLMGALPHTDIDYELKHVSGGIKPFSKYDDRQKRMVLKGGSTWGLLTKGTCNSEEIFIRTTNIQRTVDSARCVVAGMFGKEKLKGGLVTMHTENEEKEYLYPNLAYCGFLKSRFKYAIQNGGDSAFHIRQKKIGEALNMNYEEKPAVAVHLRDIVVTMKAHNMDVPQIILQNMNLIQEQALQVFIIIQCGLSNMRKEYLSVGIGGFLEEMTDNMIKTIDGQSRYKMILYSVHDTSVGSLLIALGIFEDKWPDFAADLAFELYRDKDQGYFVRVLYQGKEKILPGCSSPLCPLNKFKELVSEYFIDNWEKECQVLKEN</sequence>
<dbReference type="InterPro" id="IPR029033">
    <property type="entry name" value="His_PPase_superfam"/>
</dbReference>
<dbReference type="Pfam" id="PF00328">
    <property type="entry name" value="His_Phos_2"/>
    <property type="match status" value="1"/>
</dbReference>
<dbReference type="InterPro" id="IPR050645">
    <property type="entry name" value="Histidine_acid_phosphatase"/>
</dbReference>
<name>A0A9X0DBN3_9CNID</name>
<reference evidence="2" key="1">
    <citation type="submission" date="2023-01" db="EMBL/GenBank/DDBJ databases">
        <title>Genome assembly of the deep-sea coral Lophelia pertusa.</title>
        <authorList>
            <person name="Herrera S."/>
            <person name="Cordes E."/>
        </authorList>
    </citation>
    <scope>NUCLEOTIDE SEQUENCE</scope>
    <source>
        <strain evidence="2">USNM1676648</strain>
        <tissue evidence="2">Polyp</tissue>
    </source>
</reference>